<proteinExistence type="predicted"/>
<name>A0A2N3PPP7_9PROT</name>
<dbReference type="EMBL" id="PIUM01000033">
    <property type="protein sequence ID" value="PKU22354.1"/>
    <property type="molecule type" value="Genomic_DNA"/>
</dbReference>
<sequence>MKARSVMSSVQRPPALFLHSAFRSGSTWFWNRFRKAAGTCAYYEPFNEVLASLDPQMVADHRPDTWPAGHPALDAPYYAEYAPLLRPDGGVRGYQRRFAYQSYFDDGRDEDQLRYFALLTDHAGRSGLVPVLGFCRSLARLPWLRRHCPGLHLVTWRNPWDQWASYHHLALSHQSSYFEFRAFLIASFGRCHERYRDFFADLYLPPLLAYTSGDNEAFLDFFFRASHVDHRFRIFLRVFMFDMLNALPHADVVVDLDRMSAEAPYRQAMTESLRIRTGLPDLRFDDCALPRHGWLDDGAYLSGLDDALDFLGDWEKRASAAGIGPAAIDDLKGRLTQCRNDMAAAARAGGTSGELVPGQSDLDRYTLCQVLFAIGLMVRPGGSPEDGLAHLRSVFGADFCSLRDDLLRALDLVEGLSEPSRQETQRLAARQLGRMLTGEEVGPQGI</sequence>
<dbReference type="InterPro" id="IPR027417">
    <property type="entry name" value="P-loop_NTPase"/>
</dbReference>
<dbReference type="Gene3D" id="3.40.50.300">
    <property type="entry name" value="P-loop containing nucleotide triphosphate hydrolases"/>
    <property type="match status" value="1"/>
</dbReference>
<comment type="caution">
    <text evidence="1">The sequence shown here is derived from an EMBL/GenBank/DDBJ whole genome shotgun (WGS) entry which is preliminary data.</text>
</comment>
<dbReference type="SUPFAM" id="SSF52540">
    <property type="entry name" value="P-loop containing nucleoside triphosphate hydrolases"/>
    <property type="match status" value="1"/>
</dbReference>
<protein>
    <recommendedName>
        <fullName evidence="3">Sulfotransferase family protein</fullName>
    </recommendedName>
</protein>
<dbReference type="AlphaFoldDB" id="A0A2N3PPP7"/>
<evidence type="ECO:0000313" key="2">
    <source>
        <dbReference type="Proteomes" id="UP000233293"/>
    </source>
</evidence>
<organism evidence="1 2">
    <name type="scientific">Telmatospirillum siberiense</name>
    <dbReference type="NCBI Taxonomy" id="382514"/>
    <lineage>
        <taxon>Bacteria</taxon>
        <taxon>Pseudomonadati</taxon>
        <taxon>Pseudomonadota</taxon>
        <taxon>Alphaproteobacteria</taxon>
        <taxon>Rhodospirillales</taxon>
        <taxon>Rhodospirillaceae</taxon>
        <taxon>Telmatospirillum</taxon>
    </lineage>
</organism>
<keyword evidence="2" id="KW-1185">Reference proteome</keyword>
<dbReference type="Proteomes" id="UP000233293">
    <property type="component" value="Unassembled WGS sequence"/>
</dbReference>
<evidence type="ECO:0008006" key="3">
    <source>
        <dbReference type="Google" id="ProtNLM"/>
    </source>
</evidence>
<evidence type="ECO:0000313" key="1">
    <source>
        <dbReference type="EMBL" id="PKU22354.1"/>
    </source>
</evidence>
<reference evidence="2" key="1">
    <citation type="submission" date="2017-12" db="EMBL/GenBank/DDBJ databases">
        <title>Draft genome sequence of Telmatospirillum siberiense 26-4b1T, an acidotolerant peatland alphaproteobacterium potentially involved in sulfur cycling.</title>
        <authorList>
            <person name="Hausmann B."/>
            <person name="Pjevac P."/>
            <person name="Schreck K."/>
            <person name="Herbold C.W."/>
            <person name="Daims H."/>
            <person name="Wagner M."/>
            <person name="Pester M."/>
            <person name="Loy A."/>
        </authorList>
    </citation>
    <scope>NUCLEOTIDE SEQUENCE [LARGE SCALE GENOMIC DNA]</scope>
    <source>
        <strain evidence="2">26-4b1</strain>
    </source>
</reference>
<gene>
    <name evidence="1" type="ORF">CWS72_22005</name>
</gene>
<accession>A0A2N3PPP7</accession>